<keyword evidence="2" id="KW-1185">Reference proteome</keyword>
<evidence type="ECO:0000313" key="2">
    <source>
        <dbReference type="Proteomes" id="UP001055172"/>
    </source>
</evidence>
<gene>
    <name evidence="1" type="ORF">ColLi_07389</name>
</gene>
<dbReference type="Proteomes" id="UP001055172">
    <property type="component" value="Unassembled WGS sequence"/>
</dbReference>
<proteinExistence type="predicted"/>
<name>A0AA37LUB6_9PEZI</name>
<dbReference type="AlphaFoldDB" id="A0AA37LUB6"/>
<sequence length="77" mass="8205">MVPTPNSSPESDLVFGVSWNSSITNIQKSVIKIDPAGNITKLATAQRSASTALVWTQRDRNDPYASSSQGIISSVIV</sequence>
<evidence type="ECO:0000313" key="1">
    <source>
        <dbReference type="EMBL" id="GJC84551.1"/>
    </source>
</evidence>
<dbReference type="EMBL" id="BPPX01000015">
    <property type="protein sequence ID" value="GJC84551.1"/>
    <property type="molecule type" value="Genomic_DNA"/>
</dbReference>
<reference evidence="1 2" key="1">
    <citation type="submission" date="2021-07" db="EMBL/GenBank/DDBJ databases">
        <title>Genome data of Colletotrichum spaethianum.</title>
        <authorList>
            <person name="Utami Y.D."/>
            <person name="Hiruma K."/>
        </authorList>
    </citation>
    <scope>NUCLEOTIDE SEQUENCE [LARGE SCALE GENOMIC DNA]</scope>
    <source>
        <strain evidence="1 2">MAFF 242679</strain>
    </source>
</reference>
<accession>A0AA37LUB6</accession>
<protein>
    <submittedName>
        <fullName evidence="1">Uncharacterized protein</fullName>
    </submittedName>
</protein>
<comment type="caution">
    <text evidence="1">The sequence shown here is derived from an EMBL/GenBank/DDBJ whole genome shotgun (WGS) entry which is preliminary data.</text>
</comment>
<organism evidence="1 2">
    <name type="scientific">Colletotrichum liriopes</name>
    <dbReference type="NCBI Taxonomy" id="708192"/>
    <lineage>
        <taxon>Eukaryota</taxon>
        <taxon>Fungi</taxon>
        <taxon>Dikarya</taxon>
        <taxon>Ascomycota</taxon>
        <taxon>Pezizomycotina</taxon>
        <taxon>Sordariomycetes</taxon>
        <taxon>Hypocreomycetidae</taxon>
        <taxon>Glomerellales</taxon>
        <taxon>Glomerellaceae</taxon>
        <taxon>Colletotrichum</taxon>
        <taxon>Colletotrichum spaethianum species complex</taxon>
    </lineage>
</organism>